<dbReference type="InterPro" id="IPR008278">
    <property type="entry name" value="4-PPantetheinyl_Trfase_dom"/>
</dbReference>
<reference evidence="4" key="2">
    <citation type="submission" date="2020-09" db="EMBL/GenBank/DDBJ databases">
        <authorList>
            <person name="Sun Q."/>
            <person name="Kim S."/>
        </authorList>
    </citation>
    <scope>NUCLEOTIDE SEQUENCE</scope>
    <source>
        <strain evidence="4">KCTC 12711</strain>
    </source>
</reference>
<dbReference type="SUPFAM" id="SSF56214">
    <property type="entry name" value="4'-phosphopantetheinyl transferase"/>
    <property type="match status" value="2"/>
</dbReference>
<evidence type="ECO:0000259" key="3">
    <source>
        <dbReference type="Pfam" id="PF01648"/>
    </source>
</evidence>
<dbReference type="PANTHER" id="PTHR12215">
    <property type="entry name" value="PHOSPHOPANTETHEINE TRANSFERASE"/>
    <property type="match status" value="1"/>
</dbReference>
<dbReference type="RefSeq" id="WP_189399012.1">
    <property type="nucleotide sequence ID" value="NZ_BMXA01000002.1"/>
</dbReference>
<dbReference type="InterPro" id="IPR050559">
    <property type="entry name" value="P-Pant_transferase_sf"/>
</dbReference>
<protein>
    <recommendedName>
        <fullName evidence="3">4'-phosphopantetheinyl transferase domain-containing protein</fullName>
    </recommendedName>
</protein>
<sequence length="253" mass="28950">MTELLGTNLTWQSIVHPSVPNLEADELHLWWLPLSLSEQQQGDALTLLSDIQRDRYLRRRAGDAQEAYLAGRYYLLNLLAAYTTTTPNAVQLSYSSMNKPSLSHKEHDLHFNFTDTQHQSQRHGLFAFCRRREVGVDIESYARKNNFAAIAADRFTNAEQQFVTRNGDVDARRFLAIWTRKEAFGKATGKGINFKMNEQDLSNGDAQALNFFDPQNRAWRLQQFALGDDLISAVVHAGHTPLRIRAFNQIRDL</sequence>
<organism evidence="4 5">
    <name type="scientific">Arenicella chitinivorans</name>
    <dbReference type="NCBI Taxonomy" id="1329800"/>
    <lineage>
        <taxon>Bacteria</taxon>
        <taxon>Pseudomonadati</taxon>
        <taxon>Pseudomonadota</taxon>
        <taxon>Gammaproteobacteria</taxon>
        <taxon>Arenicellales</taxon>
        <taxon>Arenicellaceae</taxon>
        <taxon>Arenicella</taxon>
    </lineage>
</organism>
<dbReference type="EMBL" id="BMXA01000002">
    <property type="protein sequence ID" value="GHA03443.1"/>
    <property type="molecule type" value="Genomic_DNA"/>
</dbReference>
<dbReference type="AlphaFoldDB" id="A0A918RNV2"/>
<dbReference type="Pfam" id="PF01648">
    <property type="entry name" value="ACPS"/>
    <property type="match status" value="1"/>
</dbReference>
<gene>
    <name evidence="4" type="ORF">GCM10008090_10660</name>
</gene>
<name>A0A918RNV2_9GAMM</name>
<dbReference type="InterPro" id="IPR037143">
    <property type="entry name" value="4-PPantetheinyl_Trfase_dom_sf"/>
</dbReference>
<proteinExistence type="inferred from homology"/>
<dbReference type="Proteomes" id="UP000614811">
    <property type="component" value="Unassembled WGS sequence"/>
</dbReference>
<keyword evidence="2" id="KW-0808">Transferase</keyword>
<dbReference type="GO" id="GO:0008897">
    <property type="term" value="F:holo-[acyl-carrier-protein] synthase activity"/>
    <property type="evidence" value="ECO:0007669"/>
    <property type="project" value="InterPro"/>
</dbReference>
<dbReference type="GO" id="GO:0000287">
    <property type="term" value="F:magnesium ion binding"/>
    <property type="evidence" value="ECO:0007669"/>
    <property type="project" value="InterPro"/>
</dbReference>
<comment type="similarity">
    <text evidence="1">Belongs to the P-Pant transferase superfamily. Gsp/Sfp/HetI/AcpT family.</text>
</comment>
<reference evidence="4" key="1">
    <citation type="journal article" date="2014" name="Int. J. Syst. Evol. Microbiol.">
        <title>Complete genome sequence of Corynebacterium casei LMG S-19264T (=DSM 44701T), isolated from a smear-ripened cheese.</title>
        <authorList>
            <consortium name="US DOE Joint Genome Institute (JGI-PGF)"/>
            <person name="Walter F."/>
            <person name="Albersmeier A."/>
            <person name="Kalinowski J."/>
            <person name="Ruckert C."/>
        </authorList>
    </citation>
    <scope>NUCLEOTIDE SEQUENCE</scope>
    <source>
        <strain evidence="4">KCTC 12711</strain>
    </source>
</reference>
<accession>A0A918RNV2</accession>
<dbReference type="GO" id="GO:0019878">
    <property type="term" value="P:lysine biosynthetic process via aminoadipic acid"/>
    <property type="evidence" value="ECO:0007669"/>
    <property type="project" value="TreeGrafter"/>
</dbReference>
<evidence type="ECO:0000313" key="4">
    <source>
        <dbReference type="EMBL" id="GHA03443.1"/>
    </source>
</evidence>
<evidence type="ECO:0000313" key="5">
    <source>
        <dbReference type="Proteomes" id="UP000614811"/>
    </source>
</evidence>
<comment type="caution">
    <text evidence="4">The sequence shown here is derived from an EMBL/GenBank/DDBJ whole genome shotgun (WGS) entry which is preliminary data.</text>
</comment>
<feature type="domain" description="4'-phosphopantetheinyl transferase" evidence="3">
    <location>
        <begin position="134"/>
        <end position="230"/>
    </location>
</feature>
<evidence type="ECO:0000256" key="2">
    <source>
        <dbReference type="ARBA" id="ARBA00022679"/>
    </source>
</evidence>
<dbReference type="GO" id="GO:0005829">
    <property type="term" value="C:cytosol"/>
    <property type="evidence" value="ECO:0007669"/>
    <property type="project" value="TreeGrafter"/>
</dbReference>
<evidence type="ECO:0000256" key="1">
    <source>
        <dbReference type="ARBA" id="ARBA00010990"/>
    </source>
</evidence>
<keyword evidence="5" id="KW-1185">Reference proteome</keyword>
<dbReference type="PANTHER" id="PTHR12215:SF10">
    <property type="entry name" value="L-AMINOADIPATE-SEMIALDEHYDE DEHYDROGENASE-PHOSPHOPANTETHEINYL TRANSFERASE"/>
    <property type="match status" value="1"/>
</dbReference>
<dbReference type="Gene3D" id="3.90.470.20">
    <property type="entry name" value="4'-phosphopantetheinyl transferase domain"/>
    <property type="match status" value="2"/>
</dbReference>